<keyword evidence="6" id="KW-0472">Membrane</keyword>
<dbReference type="AlphaFoldDB" id="A0A7R9QP86"/>
<dbReference type="GO" id="GO:0016020">
    <property type="term" value="C:membrane"/>
    <property type="evidence" value="ECO:0007669"/>
    <property type="project" value="UniProtKB-SubCell"/>
</dbReference>
<reference evidence="9" key="1">
    <citation type="submission" date="2020-11" db="EMBL/GenBank/DDBJ databases">
        <authorList>
            <person name="Tran Van P."/>
        </authorList>
    </citation>
    <scope>NUCLEOTIDE SEQUENCE</scope>
</reference>
<gene>
    <name evidence="9" type="ORF">ONB1V03_LOCUS8754</name>
</gene>
<evidence type="ECO:0000256" key="2">
    <source>
        <dbReference type="ARBA" id="ARBA00004308"/>
    </source>
</evidence>
<dbReference type="InterPro" id="IPR036055">
    <property type="entry name" value="LDL_receptor-like_sf"/>
</dbReference>
<dbReference type="InterPro" id="IPR050685">
    <property type="entry name" value="LDLR"/>
</dbReference>
<evidence type="ECO:0000256" key="5">
    <source>
        <dbReference type="ARBA" id="ARBA00022989"/>
    </source>
</evidence>
<evidence type="ECO:0000256" key="1">
    <source>
        <dbReference type="ARBA" id="ARBA00004167"/>
    </source>
</evidence>
<proteinExistence type="predicted"/>
<dbReference type="Gene3D" id="4.10.400.10">
    <property type="entry name" value="Low-density Lipoprotein Receptor"/>
    <property type="match status" value="1"/>
</dbReference>
<keyword evidence="10" id="KW-1185">Reference proteome</keyword>
<feature type="disulfide bond" evidence="8">
    <location>
        <begin position="33"/>
        <end position="45"/>
    </location>
</feature>
<dbReference type="PROSITE" id="PS01209">
    <property type="entry name" value="LDLRA_1"/>
    <property type="match status" value="1"/>
</dbReference>
<evidence type="ECO:0000256" key="8">
    <source>
        <dbReference type="PROSITE-ProRule" id="PRU00124"/>
    </source>
</evidence>
<dbReference type="EMBL" id="CAJPVJ010005135">
    <property type="protein sequence ID" value="CAG2169275.1"/>
    <property type="molecule type" value="Genomic_DNA"/>
</dbReference>
<dbReference type="Proteomes" id="UP000728032">
    <property type="component" value="Unassembled WGS sequence"/>
</dbReference>
<sequence length="135" mass="15091">MSEISRDRCDGKPDCEDNHADEQNCEFPFSRNCTNYEYRCSNSRCIPKGNLCDTICDCAGTCEDELPDQCSHYYTLINGLSVCKRSTTVACTLSESGKVVERCIGANYTCNGFNDCLRITADDEYGCLYGDTYRG</sequence>
<dbReference type="InterPro" id="IPR002172">
    <property type="entry name" value="LDrepeatLR_classA_rpt"/>
</dbReference>
<dbReference type="PANTHER" id="PTHR24270">
    <property type="entry name" value="LOW-DENSITY LIPOPROTEIN RECEPTOR-RELATED"/>
    <property type="match status" value="1"/>
</dbReference>
<evidence type="ECO:0000256" key="3">
    <source>
        <dbReference type="ARBA" id="ARBA00022692"/>
    </source>
</evidence>
<accession>A0A7R9QP86</accession>
<evidence type="ECO:0000313" key="10">
    <source>
        <dbReference type="Proteomes" id="UP000728032"/>
    </source>
</evidence>
<evidence type="ECO:0000313" key="9">
    <source>
        <dbReference type="EMBL" id="CAD7652088.1"/>
    </source>
</evidence>
<dbReference type="SMART" id="SM00192">
    <property type="entry name" value="LDLa"/>
    <property type="match status" value="2"/>
</dbReference>
<evidence type="ECO:0000256" key="6">
    <source>
        <dbReference type="ARBA" id="ARBA00023136"/>
    </source>
</evidence>
<organism evidence="9">
    <name type="scientific">Oppiella nova</name>
    <dbReference type="NCBI Taxonomy" id="334625"/>
    <lineage>
        <taxon>Eukaryota</taxon>
        <taxon>Metazoa</taxon>
        <taxon>Ecdysozoa</taxon>
        <taxon>Arthropoda</taxon>
        <taxon>Chelicerata</taxon>
        <taxon>Arachnida</taxon>
        <taxon>Acari</taxon>
        <taxon>Acariformes</taxon>
        <taxon>Sarcoptiformes</taxon>
        <taxon>Oribatida</taxon>
        <taxon>Brachypylina</taxon>
        <taxon>Oppioidea</taxon>
        <taxon>Oppiidae</taxon>
        <taxon>Oppiella</taxon>
    </lineage>
</organism>
<dbReference type="GO" id="GO:0016192">
    <property type="term" value="P:vesicle-mediated transport"/>
    <property type="evidence" value="ECO:0007669"/>
    <property type="project" value="UniProtKB-ARBA"/>
</dbReference>
<feature type="disulfide bond" evidence="8">
    <location>
        <begin position="40"/>
        <end position="58"/>
    </location>
</feature>
<dbReference type="OrthoDB" id="9990982at2759"/>
<keyword evidence="4" id="KW-0677">Repeat</keyword>
<comment type="subcellular location">
    <subcellularLocation>
        <location evidence="2">Endomembrane system</location>
    </subcellularLocation>
    <subcellularLocation>
        <location evidence="1">Membrane</location>
        <topology evidence="1">Single-pass membrane protein</topology>
    </subcellularLocation>
</comment>
<evidence type="ECO:0000256" key="7">
    <source>
        <dbReference type="ARBA" id="ARBA00023157"/>
    </source>
</evidence>
<dbReference type="EMBL" id="OC919960">
    <property type="protein sequence ID" value="CAD7652088.1"/>
    <property type="molecule type" value="Genomic_DNA"/>
</dbReference>
<dbReference type="InterPro" id="IPR023415">
    <property type="entry name" value="LDLR_class-A_CS"/>
</dbReference>
<keyword evidence="5" id="KW-1133">Transmembrane helix</keyword>
<feature type="non-terminal residue" evidence="9">
    <location>
        <position position="135"/>
    </location>
</feature>
<keyword evidence="7 8" id="KW-1015">Disulfide bond</keyword>
<comment type="caution">
    <text evidence="8">Lacks conserved residue(s) required for the propagation of feature annotation.</text>
</comment>
<name>A0A7R9QP86_9ACAR</name>
<dbReference type="PROSITE" id="PS50068">
    <property type="entry name" value="LDLRA_2"/>
    <property type="match status" value="1"/>
</dbReference>
<dbReference type="SUPFAM" id="SSF57424">
    <property type="entry name" value="LDL receptor-like module"/>
    <property type="match status" value="1"/>
</dbReference>
<protein>
    <submittedName>
        <fullName evidence="9">Uncharacterized protein</fullName>
    </submittedName>
</protein>
<evidence type="ECO:0000256" key="4">
    <source>
        <dbReference type="ARBA" id="ARBA00022737"/>
    </source>
</evidence>
<dbReference type="GO" id="GO:0012505">
    <property type="term" value="C:endomembrane system"/>
    <property type="evidence" value="ECO:0007669"/>
    <property type="project" value="UniProtKB-SubCell"/>
</dbReference>
<keyword evidence="3" id="KW-0812">Transmembrane</keyword>